<reference evidence="2 3" key="1">
    <citation type="submission" date="2024-08" db="EMBL/GenBank/DDBJ databases">
        <authorList>
            <person name="Cucini C."/>
            <person name="Frati F."/>
        </authorList>
    </citation>
    <scope>NUCLEOTIDE SEQUENCE [LARGE SCALE GENOMIC DNA]</scope>
</reference>
<evidence type="ECO:0000313" key="3">
    <source>
        <dbReference type="Proteomes" id="UP001642540"/>
    </source>
</evidence>
<proteinExistence type="predicted"/>
<keyword evidence="3" id="KW-1185">Reference proteome</keyword>
<dbReference type="EMBL" id="CAXLJM020000018">
    <property type="protein sequence ID" value="CAL8084479.1"/>
    <property type="molecule type" value="Genomic_DNA"/>
</dbReference>
<feature type="compositionally biased region" description="Polar residues" evidence="1">
    <location>
        <begin position="1"/>
        <end position="11"/>
    </location>
</feature>
<accession>A0ABP1Q258</accession>
<gene>
    <name evidence="2" type="ORF">ODALV1_LOCUS5804</name>
</gene>
<name>A0ABP1Q258_9HEXA</name>
<feature type="region of interest" description="Disordered" evidence="1">
    <location>
        <begin position="50"/>
        <end position="75"/>
    </location>
</feature>
<organism evidence="2 3">
    <name type="scientific">Orchesella dallaii</name>
    <dbReference type="NCBI Taxonomy" id="48710"/>
    <lineage>
        <taxon>Eukaryota</taxon>
        <taxon>Metazoa</taxon>
        <taxon>Ecdysozoa</taxon>
        <taxon>Arthropoda</taxon>
        <taxon>Hexapoda</taxon>
        <taxon>Collembola</taxon>
        <taxon>Entomobryomorpha</taxon>
        <taxon>Entomobryoidea</taxon>
        <taxon>Orchesellidae</taxon>
        <taxon>Orchesellinae</taxon>
        <taxon>Orchesella</taxon>
    </lineage>
</organism>
<dbReference type="Proteomes" id="UP001642540">
    <property type="component" value="Unassembled WGS sequence"/>
</dbReference>
<protein>
    <submittedName>
        <fullName evidence="2">Uncharacterized protein</fullName>
    </submittedName>
</protein>
<sequence>MNSMSPTSNASPMVPKSDEVMSPELRSRIAVLMEVGALLRARDNLSSIMEIEPASPTSSNASTIVPEDDETTNSSEAEAVSLLEVSSKSNCFIEKGAPPSSTASLEQIKESLLYGSLVPVVERLPLQ</sequence>
<evidence type="ECO:0000256" key="1">
    <source>
        <dbReference type="SAM" id="MobiDB-lite"/>
    </source>
</evidence>
<comment type="caution">
    <text evidence="2">The sequence shown here is derived from an EMBL/GenBank/DDBJ whole genome shotgun (WGS) entry which is preliminary data.</text>
</comment>
<feature type="region of interest" description="Disordered" evidence="1">
    <location>
        <begin position="1"/>
        <end position="20"/>
    </location>
</feature>
<evidence type="ECO:0000313" key="2">
    <source>
        <dbReference type="EMBL" id="CAL8084479.1"/>
    </source>
</evidence>